<accession>A0ABN8Q9M4</accession>
<name>A0ABN8Q9M4_9CNID</name>
<keyword evidence="3" id="KW-1185">Reference proteome</keyword>
<sequence length="110" mass="11944">MEELQKKCSDLTKDNESLKAKVAELMAKVQELSKYKEMAEGLAGKAACGTEAAEDAAKEKVAEQADEAKDKATDAIPDHQCIIGKTAPCHFQNIIFKLSSCRRFLGSVVP</sequence>
<keyword evidence="1" id="KW-0175">Coiled coil</keyword>
<dbReference type="EMBL" id="CALNXK010000115">
    <property type="protein sequence ID" value="CAH3160097.1"/>
    <property type="molecule type" value="Genomic_DNA"/>
</dbReference>
<organism evidence="2 3">
    <name type="scientific">Porites lobata</name>
    <dbReference type="NCBI Taxonomy" id="104759"/>
    <lineage>
        <taxon>Eukaryota</taxon>
        <taxon>Metazoa</taxon>
        <taxon>Cnidaria</taxon>
        <taxon>Anthozoa</taxon>
        <taxon>Hexacorallia</taxon>
        <taxon>Scleractinia</taxon>
        <taxon>Fungiina</taxon>
        <taxon>Poritidae</taxon>
        <taxon>Porites</taxon>
    </lineage>
</organism>
<dbReference type="Proteomes" id="UP001159405">
    <property type="component" value="Unassembled WGS sequence"/>
</dbReference>
<proteinExistence type="predicted"/>
<gene>
    <name evidence="2" type="ORF">PLOB_00003927</name>
</gene>
<comment type="caution">
    <text evidence="2">The sequence shown here is derived from an EMBL/GenBank/DDBJ whole genome shotgun (WGS) entry which is preliminary data.</text>
</comment>
<evidence type="ECO:0000313" key="3">
    <source>
        <dbReference type="Proteomes" id="UP001159405"/>
    </source>
</evidence>
<evidence type="ECO:0000313" key="2">
    <source>
        <dbReference type="EMBL" id="CAH3160097.1"/>
    </source>
</evidence>
<protein>
    <submittedName>
        <fullName evidence="2">Uncharacterized protein</fullName>
    </submittedName>
</protein>
<evidence type="ECO:0000256" key="1">
    <source>
        <dbReference type="SAM" id="Coils"/>
    </source>
</evidence>
<feature type="coiled-coil region" evidence="1">
    <location>
        <begin position="1"/>
        <end position="35"/>
    </location>
</feature>
<reference evidence="2 3" key="1">
    <citation type="submission" date="2022-05" db="EMBL/GenBank/DDBJ databases">
        <authorList>
            <consortium name="Genoscope - CEA"/>
            <person name="William W."/>
        </authorList>
    </citation>
    <scope>NUCLEOTIDE SEQUENCE [LARGE SCALE GENOMIC DNA]</scope>
</reference>